<evidence type="ECO:0000256" key="1">
    <source>
        <dbReference type="ARBA" id="ARBA00010638"/>
    </source>
</evidence>
<proteinExistence type="inferred from homology"/>
<dbReference type="PIRSF" id="PIRSF006806">
    <property type="entry name" value="FTHF_cligase"/>
    <property type="match status" value="1"/>
</dbReference>
<evidence type="ECO:0000256" key="5">
    <source>
        <dbReference type="RuleBase" id="RU361279"/>
    </source>
</evidence>
<keyword evidence="7" id="KW-0436">Ligase</keyword>
<dbReference type="HOGENOM" id="CLU_066245_3_0_11"/>
<accession>D0WHI0</accession>
<feature type="binding site" evidence="4">
    <location>
        <begin position="22"/>
        <end position="26"/>
    </location>
    <ligand>
        <name>ATP</name>
        <dbReference type="ChEBI" id="CHEBI:30616"/>
    </ligand>
</feature>
<dbReference type="Gene3D" id="3.40.50.10420">
    <property type="entry name" value="NagB/RpiA/CoA transferase-like"/>
    <property type="match status" value="1"/>
</dbReference>
<name>D0WHI0_SLAES</name>
<comment type="similarity">
    <text evidence="1 5">Belongs to the 5-formyltetrahydrofolate cyclo-ligase family.</text>
</comment>
<dbReference type="InterPro" id="IPR037171">
    <property type="entry name" value="NagB/RpiA_transferase-like"/>
</dbReference>
<comment type="catalytic activity">
    <reaction evidence="5">
        <text>(6S)-5-formyl-5,6,7,8-tetrahydrofolate + ATP = (6R)-5,10-methenyltetrahydrofolate + ADP + phosphate</text>
        <dbReference type="Rhea" id="RHEA:10488"/>
        <dbReference type="ChEBI" id="CHEBI:30616"/>
        <dbReference type="ChEBI" id="CHEBI:43474"/>
        <dbReference type="ChEBI" id="CHEBI:57455"/>
        <dbReference type="ChEBI" id="CHEBI:57457"/>
        <dbReference type="ChEBI" id="CHEBI:456216"/>
        <dbReference type="EC" id="6.3.3.2"/>
    </reaction>
</comment>
<dbReference type="SUPFAM" id="SSF100950">
    <property type="entry name" value="NagB/RpiA/CoA transferase-like"/>
    <property type="match status" value="1"/>
</dbReference>
<dbReference type="InterPro" id="IPR024185">
    <property type="entry name" value="FTHF_cligase-like_sf"/>
</dbReference>
<dbReference type="PANTHER" id="PTHR23407:SF1">
    <property type="entry name" value="5-FORMYLTETRAHYDROFOLATE CYCLO-LIGASE"/>
    <property type="match status" value="1"/>
</dbReference>
<feature type="binding site" evidence="4">
    <location>
        <begin position="179"/>
        <end position="187"/>
    </location>
    <ligand>
        <name>ATP</name>
        <dbReference type="ChEBI" id="CHEBI:30616"/>
    </ligand>
</feature>
<gene>
    <name evidence="7" type="ORF">HMPREF0762_01218</name>
</gene>
<dbReference type="EMBL" id="ACUX02000007">
    <property type="protein sequence ID" value="EEZ61144.1"/>
    <property type="molecule type" value="Genomic_DNA"/>
</dbReference>
<organism evidence="7 8">
    <name type="scientific">Slackia exigua (strain ATCC 700122 / DSM 15923 / CIP 105133 / JCM 11022 / KCTC 5966 / S-7)</name>
    <dbReference type="NCBI Taxonomy" id="649764"/>
    <lineage>
        <taxon>Bacteria</taxon>
        <taxon>Bacillati</taxon>
        <taxon>Actinomycetota</taxon>
        <taxon>Coriobacteriia</taxon>
        <taxon>Eggerthellales</taxon>
        <taxon>Eggerthellaceae</taxon>
        <taxon>Slackia</taxon>
    </lineage>
</organism>
<dbReference type="STRING" id="649764.HMPREF0762_01218"/>
<dbReference type="GO" id="GO:0030272">
    <property type="term" value="F:5-formyltetrahydrofolate cyclo-ligase activity"/>
    <property type="evidence" value="ECO:0007669"/>
    <property type="project" value="UniProtKB-EC"/>
</dbReference>
<dbReference type="GO" id="GO:0009396">
    <property type="term" value="P:folic acid-containing compound biosynthetic process"/>
    <property type="evidence" value="ECO:0007669"/>
    <property type="project" value="TreeGrafter"/>
</dbReference>
<dbReference type="GO" id="GO:0046872">
    <property type="term" value="F:metal ion binding"/>
    <property type="evidence" value="ECO:0007669"/>
    <property type="project" value="UniProtKB-KW"/>
</dbReference>
<dbReference type="PANTHER" id="PTHR23407">
    <property type="entry name" value="ATPASE INHIBITOR/5-FORMYLTETRAHYDROFOLATE CYCLO-LIGASE"/>
    <property type="match status" value="1"/>
</dbReference>
<dbReference type="EC" id="6.3.3.2" evidence="5"/>
<dbReference type="OrthoDB" id="3242798at2"/>
<protein>
    <recommendedName>
        <fullName evidence="5">5-formyltetrahydrofolate cyclo-ligase</fullName>
        <ecNumber evidence="5">6.3.3.2</ecNumber>
    </recommendedName>
</protein>
<feature type="region of interest" description="Disordered" evidence="6">
    <location>
        <begin position="1"/>
        <end position="24"/>
    </location>
</feature>
<sequence length="228" mass="25312">MDLQKQTMERRGMNTAHSADSKQEARSKAIAARAAIPDEMRIVKSQAIAKKLSSLLEESHRAYVRSIDRPDLTSSASFCVAVYSAFPKEVDLTPFIKDAYASHVRVAFPCMTKTGQGSEMIMRSVSHAAWLTEEAPFVMSPINSFALDDSRVQPFKVVAPEEIDMIVVPMVAYDETHNRLGYGGGNYDRFLPRLKDSCVIVGVAFVEQHLPGIPRESTDIPLRSIYTA</sequence>
<comment type="caution">
    <text evidence="7">The sequence shown here is derived from an EMBL/GenBank/DDBJ whole genome shotgun (WGS) entry which is preliminary data.</text>
</comment>
<dbReference type="Proteomes" id="UP000006001">
    <property type="component" value="Unassembled WGS sequence"/>
</dbReference>
<keyword evidence="5" id="KW-0460">Magnesium</keyword>
<dbReference type="Pfam" id="PF01812">
    <property type="entry name" value="5-FTHF_cyc-lig"/>
    <property type="match status" value="1"/>
</dbReference>
<dbReference type="InterPro" id="IPR002698">
    <property type="entry name" value="FTHF_cligase"/>
</dbReference>
<evidence type="ECO:0000256" key="3">
    <source>
        <dbReference type="ARBA" id="ARBA00022840"/>
    </source>
</evidence>
<dbReference type="AlphaFoldDB" id="D0WHI0"/>
<dbReference type="eggNOG" id="COG0212">
    <property type="taxonomic scope" value="Bacteria"/>
</dbReference>
<feature type="binding site" evidence="4">
    <location>
        <position position="89"/>
    </location>
    <ligand>
        <name>substrate</name>
    </ligand>
</feature>
<keyword evidence="2 4" id="KW-0547">Nucleotide-binding</keyword>
<dbReference type="GO" id="GO:0035999">
    <property type="term" value="P:tetrahydrofolate interconversion"/>
    <property type="evidence" value="ECO:0007669"/>
    <property type="project" value="TreeGrafter"/>
</dbReference>
<evidence type="ECO:0000256" key="4">
    <source>
        <dbReference type="PIRSR" id="PIRSR006806-1"/>
    </source>
</evidence>
<keyword evidence="8" id="KW-1185">Reference proteome</keyword>
<evidence type="ECO:0000256" key="2">
    <source>
        <dbReference type="ARBA" id="ARBA00022741"/>
    </source>
</evidence>
<reference evidence="7" key="1">
    <citation type="submission" date="2009-10" db="EMBL/GenBank/DDBJ databases">
        <authorList>
            <person name="Weinstock G."/>
            <person name="Sodergren E."/>
            <person name="Clifton S."/>
            <person name="Fulton L."/>
            <person name="Fulton B."/>
            <person name="Courtney L."/>
            <person name="Fronick C."/>
            <person name="Harrison M."/>
            <person name="Strong C."/>
            <person name="Farmer C."/>
            <person name="Delahaunty K."/>
            <person name="Markovic C."/>
            <person name="Hall O."/>
            <person name="Minx P."/>
            <person name="Tomlinson C."/>
            <person name="Mitreva M."/>
            <person name="Nelson J."/>
            <person name="Hou S."/>
            <person name="Wollam A."/>
            <person name="Pepin K.H."/>
            <person name="Johnson M."/>
            <person name="Bhonagiri V."/>
            <person name="Nash W.E."/>
            <person name="Warren W."/>
            <person name="Chinwalla A."/>
            <person name="Mardis E.R."/>
            <person name="Wilson R.K."/>
        </authorList>
    </citation>
    <scope>NUCLEOTIDE SEQUENCE [LARGE SCALE GENOMIC DNA]</scope>
    <source>
        <strain evidence="7">ATCC 700122</strain>
    </source>
</reference>
<comment type="cofactor">
    <cofactor evidence="5">
        <name>Mg(2+)</name>
        <dbReference type="ChEBI" id="CHEBI:18420"/>
    </cofactor>
</comment>
<evidence type="ECO:0000313" key="8">
    <source>
        <dbReference type="Proteomes" id="UP000006001"/>
    </source>
</evidence>
<keyword evidence="5" id="KW-0479">Metal-binding</keyword>
<evidence type="ECO:0000256" key="6">
    <source>
        <dbReference type="SAM" id="MobiDB-lite"/>
    </source>
</evidence>
<keyword evidence="3 4" id="KW-0067">ATP-binding</keyword>
<dbReference type="GO" id="GO:0005524">
    <property type="term" value="F:ATP binding"/>
    <property type="evidence" value="ECO:0007669"/>
    <property type="project" value="UniProtKB-KW"/>
</dbReference>
<dbReference type="NCBIfam" id="TIGR02727">
    <property type="entry name" value="MTHFS_bact"/>
    <property type="match status" value="1"/>
</dbReference>
<evidence type="ECO:0000313" key="7">
    <source>
        <dbReference type="EMBL" id="EEZ61144.1"/>
    </source>
</evidence>